<dbReference type="eggNOG" id="COG0715">
    <property type="taxonomic scope" value="Bacteria"/>
</dbReference>
<evidence type="ECO:0000256" key="8">
    <source>
        <dbReference type="ARBA" id="ARBA00022977"/>
    </source>
</evidence>
<evidence type="ECO:0000256" key="5">
    <source>
        <dbReference type="ARBA" id="ARBA00022679"/>
    </source>
</evidence>
<dbReference type="Proteomes" id="UP000002484">
    <property type="component" value="Chromosome"/>
</dbReference>
<comment type="function">
    <text evidence="1">Responsible for the formation of the pyrimidine heterocycle in the thiamine biosynthesis pathway. Catalyzes the formation of hydroxymethylpyrimidine phosphate (HMP-P) from histidine and pyridoxal phosphate (PLP). The protein uses PLP and the active site histidine to form HMP-P, generating an inactive enzyme. The enzyme can only undergo a single turnover, which suggests it is a suicide enzyme.</text>
</comment>
<feature type="domain" description="SsuA/THI5-like" evidence="12">
    <location>
        <begin position="81"/>
        <end position="289"/>
    </location>
</feature>
<reference evidence="13 14" key="1">
    <citation type="submission" date="2010-10" db="EMBL/GenBank/DDBJ databases">
        <title>Complete sequence of Frankia sp. EuI1c.</title>
        <authorList>
            <consortium name="US DOE Joint Genome Institute"/>
            <person name="Lucas S."/>
            <person name="Copeland A."/>
            <person name="Lapidus A."/>
            <person name="Cheng J.-F."/>
            <person name="Bruce D."/>
            <person name="Goodwin L."/>
            <person name="Pitluck S."/>
            <person name="Chertkov O."/>
            <person name="Detter J.C."/>
            <person name="Han C."/>
            <person name="Tapia R."/>
            <person name="Land M."/>
            <person name="Hauser L."/>
            <person name="Jeffries C."/>
            <person name="Kyrpides N."/>
            <person name="Ivanova N."/>
            <person name="Mikhailova N."/>
            <person name="Beauchemin N."/>
            <person name="Sen A."/>
            <person name="Sur S.A."/>
            <person name="Gtari M."/>
            <person name="Wall L."/>
            <person name="Tisa L."/>
            <person name="Woyke T."/>
        </authorList>
    </citation>
    <scope>NUCLEOTIDE SEQUENCE [LARGE SCALE GENOMIC DNA]</scope>
    <source>
        <strain evidence="14">DSM 45817 / CECT 9037 / EuI1c</strain>
    </source>
</reference>
<evidence type="ECO:0000256" key="2">
    <source>
        <dbReference type="ARBA" id="ARBA00004948"/>
    </source>
</evidence>
<dbReference type="GO" id="GO:0009228">
    <property type="term" value="P:thiamine biosynthetic process"/>
    <property type="evidence" value="ECO:0007669"/>
    <property type="project" value="UniProtKB-KW"/>
</dbReference>
<evidence type="ECO:0000256" key="10">
    <source>
        <dbReference type="ARBA" id="ARBA00033171"/>
    </source>
</evidence>
<keyword evidence="7" id="KW-0663">Pyridoxal phosphate</keyword>
<keyword evidence="8" id="KW-0784">Thiamine biosynthesis</keyword>
<name>E3IYD6_PSEI1</name>
<sequence length="382" mass="40019">MGRRWGTQPRGDDGGSVTTGFDRRSFLRRGAGMAAGAAALGIGGSEFLAACGSSGSGGSSAASSGPSSFGALTYRLSWIKNVEFAGAYIADQKGYYKAAGFTSVNLISGGPSATPQDADVATGKAFIGISAPDITGAAILQGAPIKIIGAQYQKNPFAIMSLASKPIKTPEDMIGKKIGVQATNESVWSAFLAANNIDPSKIDKVPVQFDPTPLTTGQVDGWFSFITNEPNLLKVKGIDTVTFLLADFKYPLVSETYMVTTDTLAKDKDKIKAFLTAEIKGWHDQIATPGTGASLAATVYGKDQGLDTAEQTLEAKAQNELLVTADTKANGLFTITPALIEENIATLKLAKVDITADQLFDTSIIDELYKEQPGLKTIPALG</sequence>
<evidence type="ECO:0000259" key="12">
    <source>
        <dbReference type="Pfam" id="PF09084"/>
    </source>
</evidence>
<dbReference type="InterPro" id="IPR027939">
    <property type="entry name" value="NMT1/THI5"/>
</dbReference>
<evidence type="ECO:0000256" key="9">
    <source>
        <dbReference type="ARBA" id="ARBA00023004"/>
    </source>
</evidence>
<protein>
    <recommendedName>
        <fullName evidence="10">Thiamine pyrimidine synthase</fullName>
    </recommendedName>
</protein>
<dbReference type="PROSITE" id="PS51318">
    <property type="entry name" value="TAT"/>
    <property type="match status" value="1"/>
</dbReference>
<proteinExistence type="inferred from homology"/>
<comment type="catalytic activity">
    <reaction evidence="11">
        <text>N(6)-(pyridoxal phosphate)-L-lysyl-[4-amino-5-hydroxymethyl-2-methylpyrimidine phosphate synthase] + L-histidyl-[4-amino-5-hydroxymethyl-2-methylpyrimidine phosphate synthase] + 2 Fe(3+) + 4 H2O = L-lysyl-[4-amino-5-hydroxymethyl-2-methylpyrimidine phosphate synthase] + (2S)-2-amino-5-hydroxy-4-oxopentanoyl-[4-amino-5-hydroxymethyl-2-methylpyrimidine phosphate synthase] + 4-amino-2-methyl-5-(phosphooxymethyl)pyrimidine + 3-oxopropanoate + 2 Fe(2+) + 2 H(+)</text>
        <dbReference type="Rhea" id="RHEA:65756"/>
        <dbReference type="Rhea" id="RHEA-COMP:16892"/>
        <dbReference type="Rhea" id="RHEA-COMP:16893"/>
        <dbReference type="Rhea" id="RHEA-COMP:16894"/>
        <dbReference type="Rhea" id="RHEA-COMP:16895"/>
        <dbReference type="ChEBI" id="CHEBI:15377"/>
        <dbReference type="ChEBI" id="CHEBI:15378"/>
        <dbReference type="ChEBI" id="CHEBI:29033"/>
        <dbReference type="ChEBI" id="CHEBI:29034"/>
        <dbReference type="ChEBI" id="CHEBI:29969"/>
        <dbReference type="ChEBI" id="CHEBI:29979"/>
        <dbReference type="ChEBI" id="CHEBI:33190"/>
        <dbReference type="ChEBI" id="CHEBI:58354"/>
        <dbReference type="ChEBI" id="CHEBI:143915"/>
        <dbReference type="ChEBI" id="CHEBI:157692"/>
    </reaction>
    <physiologicalReaction direction="left-to-right" evidence="11">
        <dbReference type="Rhea" id="RHEA:65757"/>
    </physiologicalReaction>
</comment>
<organism evidence="13 14">
    <name type="scientific">Pseudofrankia inefficax (strain DSM 45817 / CECT 9037 / DDB 130130 / EuI1c)</name>
    <name type="common">Frankia inefficax</name>
    <dbReference type="NCBI Taxonomy" id="298654"/>
    <lineage>
        <taxon>Bacteria</taxon>
        <taxon>Bacillati</taxon>
        <taxon>Actinomycetota</taxon>
        <taxon>Actinomycetes</taxon>
        <taxon>Frankiales</taxon>
        <taxon>Frankiaceae</taxon>
        <taxon>Pseudofrankia</taxon>
    </lineage>
</organism>
<dbReference type="GO" id="GO:0046872">
    <property type="term" value="F:metal ion binding"/>
    <property type="evidence" value="ECO:0007669"/>
    <property type="project" value="UniProtKB-KW"/>
</dbReference>
<comment type="subunit">
    <text evidence="4">Homodimer.</text>
</comment>
<evidence type="ECO:0000256" key="3">
    <source>
        <dbReference type="ARBA" id="ARBA00009406"/>
    </source>
</evidence>
<dbReference type="GO" id="GO:0016740">
    <property type="term" value="F:transferase activity"/>
    <property type="evidence" value="ECO:0007669"/>
    <property type="project" value="UniProtKB-KW"/>
</dbReference>
<dbReference type="PANTHER" id="PTHR31528">
    <property type="entry name" value="4-AMINO-5-HYDROXYMETHYL-2-METHYLPYRIMIDINE PHOSPHATE SYNTHASE THI11-RELATED"/>
    <property type="match status" value="1"/>
</dbReference>
<comment type="pathway">
    <text evidence="2">Cofactor biosynthesis; thiamine diphosphate biosynthesis.</text>
</comment>
<dbReference type="AlphaFoldDB" id="E3IYD6"/>
<evidence type="ECO:0000256" key="1">
    <source>
        <dbReference type="ARBA" id="ARBA00003469"/>
    </source>
</evidence>
<dbReference type="STRING" id="298654.FraEuI1c_5897"/>
<keyword evidence="6" id="KW-0479">Metal-binding</keyword>
<dbReference type="EMBL" id="CP002299">
    <property type="protein sequence ID" value="ADP83881.1"/>
    <property type="molecule type" value="Genomic_DNA"/>
</dbReference>
<comment type="similarity">
    <text evidence="3">Belongs to the NMT1/THI5 family.</text>
</comment>
<evidence type="ECO:0000313" key="14">
    <source>
        <dbReference type="Proteomes" id="UP000002484"/>
    </source>
</evidence>
<accession>E3IYD6</accession>
<keyword evidence="14" id="KW-1185">Reference proteome</keyword>
<dbReference type="InParanoid" id="E3IYD6"/>
<evidence type="ECO:0000256" key="11">
    <source>
        <dbReference type="ARBA" id="ARBA00048179"/>
    </source>
</evidence>
<keyword evidence="9" id="KW-0408">Iron</keyword>
<dbReference type="SUPFAM" id="SSF53850">
    <property type="entry name" value="Periplasmic binding protein-like II"/>
    <property type="match status" value="1"/>
</dbReference>
<evidence type="ECO:0000256" key="4">
    <source>
        <dbReference type="ARBA" id="ARBA00011738"/>
    </source>
</evidence>
<dbReference type="HOGENOM" id="CLU_028871_1_2_11"/>
<keyword evidence="5" id="KW-0808">Transferase</keyword>
<gene>
    <name evidence="13" type="ordered locus">FraEuI1c_5897</name>
</gene>
<dbReference type="PANTHER" id="PTHR31528:SF1">
    <property type="entry name" value="4-AMINO-5-HYDROXYMETHYL-2-METHYLPYRIMIDINE PHOSPHATE SYNTHASE THI11-RELATED"/>
    <property type="match status" value="1"/>
</dbReference>
<evidence type="ECO:0000256" key="6">
    <source>
        <dbReference type="ARBA" id="ARBA00022723"/>
    </source>
</evidence>
<dbReference type="Pfam" id="PF09084">
    <property type="entry name" value="NMT1"/>
    <property type="match status" value="1"/>
</dbReference>
<dbReference type="KEGG" id="fri:FraEuI1c_5897"/>
<dbReference type="InterPro" id="IPR015168">
    <property type="entry name" value="SsuA/THI5"/>
</dbReference>
<evidence type="ECO:0000256" key="7">
    <source>
        <dbReference type="ARBA" id="ARBA00022898"/>
    </source>
</evidence>
<dbReference type="Gene3D" id="3.40.190.10">
    <property type="entry name" value="Periplasmic binding protein-like II"/>
    <property type="match status" value="2"/>
</dbReference>
<dbReference type="InterPro" id="IPR006311">
    <property type="entry name" value="TAT_signal"/>
</dbReference>
<evidence type="ECO:0000313" key="13">
    <source>
        <dbReference type="EMBL" id="ADP83881.1"/>
    </source>
</evidence>